<reference evidence="1 2" key="1">
    <citation type="submission" date="2014-01" db="EMBL/GenBank/DDBJ databases">
        <title>Development of a Comparative Genomic Fingerprinting Assay for High Resolution Genotyping of Arcobacter butzleri.</title>
        <authorList>
            <person name="Webb A.L."/>
            <person name="Inglis G.D."/>
            <person name="Kruczkiewicz P."/>
            <person name="Selinger L.B."/>
            <person name="Taboada E.N."/>
        </authorList>
    </citation>
    <scope>NUCLEOTIDE SEQUENCE [LARGE SCALE GENOMIC DNA]</scope>
    <source>
        <strain evidence="1 2">L351</strain>
    </source>
</reference>
<gene>
    <name evidence="1" type="ORF">AF76_05715</name>
</gene>
<comment type="caution">
    <text evidence="1">The sequence shown here is derived from an EMBL/GenBank/DDBJ whole genome shotgun (WGS) entry which is preliminary data.</text>
</comment>
<dbReference type="EMBL" id="JAIS01000080">
    <property type="protein sequence ID" value="KLE00939.1"/>
    <property type="molecule type" value="Genomic_DNA"/>
</dbReference>
<evidence type="ECO:0000313" key="2">
    <source>
        <dbReference type="Proteomes" id="UP000035526"/>
    </source>
</evidence>
<protein>
    <submittedName>
        <fullName evidence="1">Uncharacterized protein</fullName>
    </submittedName>
</protein>
<dbReference type="Proteomes" id="UP000035526">
    <property type="component" value="Unassembled WGS sequence"/>
</dbReference>
<evidence type="ECO:0000313" key="1">
    <source>
        <dbReference type="EMBL" id="KLE00939.1"/>
    </source>
</evidence>
<accession>A0A837J5R2</accession>
<organism evidence="1 2">
    <name type="scientific">Aliarcobacter butzleri L351</name>
    <dbReference type="NCBI Taxonomy" id="1447259"/>
    <lineage>
        <taxon>Bacteria</taxon>
        <taxon>Pseudomonadati</taxon>
        <taxon>Campylobacterota</taxon>
        <taxon>Epsilonproteobacteria</taxon>
        <taxon>Campylobacterales</taxon>
        <taxon>Arcobacteraceae</taxon>
        <taxon>Aliarcobacter</taxon>
    </lineage>
</organism>
<name>A0A837J5R2_9BACT</name>
<sequence>MKKETPILINGRVSKLRYRESRSNKKDDVKIFTLEMVTIIDELLKGSESDFKYLHGITTLNTLTSWDEPRLKIKRLSNKIIELRKVIPKSAILTFRDFNNSKDEWKYGVIKDREVINFLVSLKQEILNRITNHTQKQNPTKKVDR</sequence>
<dbReference type="RefSeq" id="WP_046991642.1">
    <property type="nucleotide sequence ID" value="NZ_JAIS01000080.1"/>
</dbReference>
<proteinExistence type="predicted"/>
<dbReference type="AlphaFoldDB" id="A0A837J5R2"/>